<feature type="region of interest" description="Disordered" evidence="1">
    <location>
        <begin position="1143"/>
        <end position="1169"/>
    </location>
</feature>
<feature type="compositionally biased region" description="Polar residues" evidence="1">
    <location>
        <begin position="347"/>
        <end position="359"/>
    </location>
</feature>
<dbReference type="EMBL" id="WNWW01000694">
    <property type="protein sequence ID" value="KAF3422513.1"/>
    <property type="molecule type" value="Genomic_DNA"/>
</dbReference>
<feature type="compositionally biased region" description="Basic and acidic residues" evidence="1">
    <location>
        <begin position="417"/>
        <end position="434"/>
    </location>
</feature>
<accession>A0A833RMX0</accession>
<feature type="compositionally biased region" description="Low complexity" evidence="1">
    <location>
        <begin position="1036"/>
        <end position="1112"/>
    </location>
</feature>
<reference evidence="2" key="1">
    <citation type="submission" date="2019-11" db="EMBL/GenBank/DDBJ databases">
        <title>The nuclear and mitochondrial genomes of Frieseomelitta varia - a highly eusocial stingless bee (Meliponini) with a permanently sterile worker caste.</title>
        <authorList>
            <person name="Freitas F.C.P."/>
            <person name="Lourenco A.P."/>
            <person name="Nunes F.M.F."/>
            <person name="Paschoal A.R."/>
            <person name="Abreu F.C.P."/>
            <person name="Barbin F.O."/>
            <person name="Bataglia L."/>
            <person name="Cardoso-Junior C.A.M."/>
            <person name="Cervoni M.S."/>
            <person name="Silva S.R."/>
            <person name="Dalarmi F."/>
            <person name="Del Lama M.A."/>
            <person name="Depintor T.S."/>
            <person name="Ferreira K.M."/>
            <person name="Goria P.S."/>
            <person name="Jaskot M.C."/>
            <person name="Lago D.C."/>
            <person name="Luna-Lucena D."/>
            <person name="Moda L.M."/>
            <person name="Nascimento L."/>
            <person name="Pedrino M."/>
            <person name="Rabico F.O."/>
            <person name="Sanches F.C."/>
            <person name="Santos D.E."/>
            <person name="Santos C.G."/>
            <person name="Vieira J."/>
            <person name="Lopes T.F."/>
            <person name="Barchuk A.R."/>
            <person name="Hartfelder K."/>
            <person name="Simoes Z.L.P."/>
            <person name="Bitondi M.M.G."/>
            <person name="Pinheiro D.G."/>
        </authorList>
    </citation>
    <scope>NUCLEOTIDE SEQUENCE</scope>
    <source>
        <strain evidence="2">USP_RPSP 00005682</strain>
        <tissue evidence="2">Whole individual</tissue>
    </source>
</reference>
<feature type="compositionally biased region" description="Polar residues" evidence="1">
    <location>
        <begin position="1146"/>
        <end position="1159"/>
    </location>
</feature>
<feature type="compositionally biased region" description="Basic and acidic residues" evidence="1">
    <location>
        <begin position="828"/>
        <end position="844"/>
    </location>
</feature>
<evidence type="ECO:0000256" key="1">
    <source>
        <dbReference type="SAM" id="MobiDB-lite"/>
    </source>
</evidence>
<dbReference type="Pfam" id="PF07145">
    <property type="entry name" value="PAM2"/>
    <property type="match status" value="1"/>
</dbReference>
<feature type="compositionally biased region" description="Low complexity" evidence="1">
    <location>
        <begin position="1181"/>
        <end position="1209"/>
    </location>
</feature>
<feature type="compositionally biased region" description="Basic and acidic residues" evidence="1">
    <location>
        <begin position="82"/>
        <end position="135"/>
    </location>
</feature>
<feature type="region of interest" description="Disordered" evidence="1">
    <location>
        <begin position="347"/>
        <end position="563"/>
    </location>
</feature>
<feature type="compositionally biased region" description="Low complexity" evidence="1">
    <location>
        <begin position="441"/>
        <end position="452"/>
    </location>
</feature>
<feature type="region of interest" description="Disordered" evidence="1">
    <location>
        <begin position="80"/>
        <end position="158"/>
    </location>
</feature>
<name>A0A833RMX0_9HYME</name>
<organism evidence="2 3">
    <name type="scientific">Frieseomelitta varia</name>
    <dbReference type="NCBI Taxonomy" id="561572"/>
    <lineage>
        <taxon>Eukaryota</taxon>
        <taxon>Metazoa</taxon>
        <taxon>Ecdysozoa</taxon>
        <taxon>Arthropoda</taxon>
        <taxon>Hexapoda</taxon>
        <taxon>Insecta</taxon>
        <taxon>Pterygota</taxon>
        <taxon>Neoptera</taxon>
        <taxon>Endopterygota</taxon>
        <taxon>Hymenoptera</taxon>
        <taxon>Apocrita</taxon>
        <taxon>Aculeata</taxon>
        <taxon>Apoidea</taxon>
        <taxon>Anthophila</taxon>
        <taxon>Apidae</taxon>
        <taxon>Frieseomelitta</taxon>
    </lineage>
</organism>
<comment type="caution">
    <text evidence="2">The sequence shown here is derived from an EMBL/GenBank/DDBJ whole genome shotgun (WGS) entry which is preliminary data.</text>
</comment>
<feature type="compositionally biased region" description="Polar residues" evidence="1">
    <location>
        <begin position="482"/>
        <end position="493"/>
    </location>
</feature>
<feature type="compositionally biased region" description="Basic and acidic residues" evidence="1">
    <location>
        <begin position="854"/>
        <end position="888"/>
    </location>
</feature>
<protein>
    <recommendedName>
        <fullName evidence="4">Ataxin-2 C-terminal domain-containing protein</fullName>
    </recommendedName>
</protein>
<feature type="region of interest" description="Disordered" evidence="1">
    <location>
        <begin position="664"/>
        <end position="688"/>
    </location>
</feature>
<feature type="compositionally biased region" description="Acidic residues" evidence="1">
    <location>
        <begin position="715"/>
        <end position="734"/>
    </location>
</feature>
<dbReference type="Proteomes" id="UP000655588">
    <property type="component" value="Unassembled WGS sequence"/>
</dbReference>
<feature type="region of interest" description="Disordered" evidence="1">
    <location>
        <begin position="216"/>
        <end position="254"/>
    </location>
</feature>
<feature type="compositionally biased region" description="Basic and acidic residues" evidence="1">
    <location>
        <begin position="378"/>
        <end position="396"/>
    </location>
</feature>
<dbReference type="AlphaFoldDB" id="A0A833RMX0"/>
<sequence>MQIIQVSFHFGDKLLSNLYYFRINVYACKIRGVKYNCSGADFLKLLNKTTITKALRHAVIHEPDNVAESEDSEDEWNYYRVEPNKEKDSASTRVDEPEETKGEVSEPPVKDIEPKIQPEGVQDIKCDNRKEEESQPKLIDTEISTEDRTEESERPKDCCAEEQDRLKDMDFQLNPDAKEFVPVSPQFVETRMNLVEDYPVSGSPFKQVPQMDDIQVPSQSEFEKEVCQRPREVDTEESEYQNGANTPRIDNYTDLMSDQQRASNLLSGTNMDDSEISSTKAEFGDESAISFLTTSEFHRTGISTIDESFSSSERDYDIAKDPMAMSFTPSDFEAAFDKGVDLNAVHNLSNTDLEDQNGSIVDREEEEEKQQQQQGEQELARESPKVETTAESKQLSDNEQLATSEKTVDELVNLSSQREHSEDNFIEHADETKAETNTVADLLDLQPESSQLEQEEIAKYDHSPLTDNYSAGFESEKEPVSVDTNEQPLSPSSIDIDETKPIDEASEDAALPASDLQKEVCSNEADTPSSLSPVPDPMESDSGPAIAESAQVQSSKPHEPLLHLDTSQLVADDRYNFQSYGNVELISHQRSPSMEVADVCQASRTKETVDPYQAYSTEAGNAFELVQQDFASANAQFDEKEDDKLIGMTSTVQQMNLLDFTEEQDARVKSPQFQSELTPPLSPQRPKEQPIDDVICSFVLESSVERSKDVVEETNVTEEDDKAAEVTESAEEPMEPAVPTKTIEPVVDQVQEPTLNLSDSMQEFTGLENQLKPLEEEILKSKVDEQLEKEVSRKEESVDIVAEPEKLSEHTIEVECKNEVEELLPEINKSEIKEPEIVQLKSEEPQEPQEPQEIEIKKAQAKELEGKELENKESEIKESEIKESKVEETVQVAENKAATAAITTTTTQSKTKSKVSAAKPTKTTSSKAAAPKSMPTSPSKAAVAATRTSKKPSTTTLSRPKDLDAPKRSTVSTTATVASKPAISKAASKTTTSTTATKPITRTSASSVSKSKPAATTALSKATLAEKKPTMNGDVKPPSKSTATKPSSKSSQPATKNTLVKTSTTRMLTGTTTTTAKPRPTSASTTTVKSSTTSKSSSSTTTNTSNIAATTSPRPKTAPAVGSNARTRLSVSKSPMIDKQVKETANKQISMGRTSTAACKTSRLSSNTTTTTTVRRVSSSTKTTTAASPTKRSTTVTKVSKISSSGKTTANNKGKVLQNGVSENVEINTIIDDVPKKDLSPVVAPNDNQLIMSSD</sequence>
<feature type="compositionally biased region" description="Basic and acidic residues" evidence="1">
    <location>
        <begin position="221"/>
        <end position="233"/>
    </location>
</feature>
<feature type="region of interest" description="Disordered" evidence="1">
    <location>
        <begin position="1181"/>
        <end position="1214"/>
    </location>
</feature>
<gene>
    <name evidence="2" type="ORF">E2986_11451</name>
</gene>
<keyword evidence="3" id="KW-1185">Reference proteome</keyword>
<feature type="region of interest" description="Disordered" evidence="1">
    <location>
        <begin position="709"/>
        <end position="743"/>
    </location>
</feature>
<feature type="compositionally biased region" description="Low complexity" evidence="1">
    <location>
        <begin position="896"/>
        <end position="942"/>
    </location>
</feature>
<dbReference type="InterPro" id="IPR009818">
    <property type="entry name" value="PAM2_motif"/>
</dbReference>
<feature type="region of interest" description="Disordered" evidence="1">
    <location>
        <begin position="827"/>
        <end position="1131"/>
    </location>
</feature>
<proteinExistence type="predicted"/>
<feature type="compositionally biased region" description="Low complexity" evidence="1">
    <location>
        <begin position="969"/>
        <end position="1023"/>
    </location>
</feature>
<evidence type="ECO:0000313" key="3">
    <source>
        <dbReference type="Proteomes" id="UP000655588"/>
    </source>
</evidence>
<evidence type="ECO:0008006" key="4">
    <source>
        <dbReference type="Google" id="ProtNLM"/>
    </source>
</evidence>
<feature type="compositionally biased region" description="Basic and acidic residues" evidence="1">
    <location>
        <begin position="145"/>
        <end position="158"/>
    </location>
</feature>
<evidence type="ECO:0000313" key="2">
    <source>
        <dbReference type="EMBL" id="KAF3422513.1"/>
    </source>
</evidence>